<proteinExistence type="predicted"/>
<name>A0ABV3H107_9ACTN</name>
<gene>
    <name evidence="3" type="ORF">AB0K40_12015</name>
</gene>
<dbReference type="EMBL" id="JBFARM010000003">
    <property type="protein sequence ID" value="MEV4286217.1"/>
    <property type="molecule type" value="Genomic_DNA"/>
</dbReference>
<evidence type="ECO:0000259" key="2">
    <source>
        <dbReference type="Pfam" id="PF00326"/>
    </source>
</evidence>
<accession>A0ABV3H107</accession>
<feature type="region of interest" description="Disordered" evidence="1">
    <location>
        <begin position="1"/>
        <end position="44"/>
    </location>
</feature>
<dbReference type="InterPro" id="IPR029058">
    <property type="entry name" value="AB_hydrolase_fold"/>
</dbReference>
<comment type="caution">
    <text evidence="3">The sequence shown here is derived from an EMBL/GenBank/DDBJ whole genome shotgun (WGS) entry which is preliminary data.</text>
</comment>
<organism evidence="3 4">
    <name type="scientific">Nonomuraea bangladeshensis</name>
    <dbReference type="NCBI Taxonomy" id="404385"/>
    <lineage>
        <taxon>Bacteria</taxon>
        <taxon>Bacillati</taxon>
        <taxon>Actinomycetota</taxon>
        <taxon>Actinomycetes</taxon>
        <taxon>Streptosporangiales</taxon>
        <taxon>Streptosporangiaceae</taxon>
        <taxon>Nonomuraea</taxon>
    </lineage>
</organism>
<evidence type="ECO:0000256" key="1">
    <source>
        <dbReference type="SAM" id="MobiDB-lite"/>
    </source>
</evidence>
<dbReference type="RefSeq" id="WP_364448008.1">
    <property type="nucleotide sequence ID" value="NZ_JBFARM010000003.1"/>
</dbReference>
<protein>
    <recommendedName>
        <fullName evidence="2">Peptidase S9 prolyl oligopeptidase catalytic domain-containing protein</fullName>
    </recommendedName>
</protein>
<reference evidence="3 4" key="1">
    <citation type="submission" date="2024-06" db="EMBL/GenBank/DDBJ databases">
        <title>The Natural Products Discovery Center: Release of the First 8490 Sequenced Strains for Exploring Actinobacteria Biosynthetic Diversity.</title>
        <authorList>
            <person name="Kalkreuter E."/>
            <person name="Kautsar S.A."/>
            <person name="Yang D."/>
            <person name="Bader C.D."/>
            <person name="Teijaro C.N."/>
            <person name="Fluegel L."/>
            <person name="Davis C.M."/>
            <person name="Simpson J.R."/>
            <person name="Lauterbach L."/>
            <person name="Steele A.D."/>
            <person name="Gui C."/>
            <person name="Meng S."/>
            <person name="Li G."/>
            <person name="Viehrig K."/>
            <person name="Ye F."/>
            <person name="Su P."/>
            <person name="Kiefer A.F."/>
            <person name="Nichols A."/>
            <person name="Cepeda A.J."/>
            <person name="Yan W."/>
            <person name="Fan B."/>
            <person name="Jiang Y."/>
            <person name="Adhikari A."/>
            <person name="Zheng C.-J."/>
            <person name="Schuster L."/>
            <person name="Cowan T.M."/>
            <person name="Smanski M.J."/>
            <person name="Chevrette M.G."/>
            <person name="De Carvalho L.P.S."/>
            <person name="Shen B."/>
        </authorList>
    </citation>
    <scope>NUCLEOTIDE SEQUENCE [LARGE SCALE GENOMIC DNA]</scope>
    <source>
        <strain evidence="3 4">NPDC049574</strain>
    </source>
</reference>
<evidence type="ECO:0000313" key="4">
    <source>
        <dbReference type="Proteomes" id="UP001552427"/>
    </source>
</evidence>
<evidence type="ECO:0000313" key="3">
    <source>
        <dbReference type="EMBL" id="MEV4286217.1"/>
    </source>
</evidence>
<dbReference type="InterPro" id="IPR001375">
    <property type="entry name" value="Peptidase_S9_cat"/>
</dbReference>
<feature type="domain" description="Peptidase S9 prolyl oligopeptidase catalytic" evidence="2">
    <location>
        <begin position="132"/>
        <end position="176"/>
    </location>
</feature>
<dbReference type="Pfam" id="PF00326">
    <property type="entry name" value="Peptidase_S9"/>
    <property type="match status" value="1"/>
</dbReference>
<dbReference type="Gene3D" id="3.40.50.1820">
    <property type="entry name" value="alpha/beta hydrolase"/>
    <property type="match status" value="1"/>
</dbReference>
<dbReference type="Proteomes" id="UP001552427">
    <property type="component" value="Unassembled WGS sequence"/>
</dbReference>
<sequence length="179" mass="19630">MPEPAQRAPRPRRAETSRRTAIVHNQPATLSPRKPSADRHTARNVTRSVFAGPVQGPLVRLSDTAPELRAIERGAQERLSYGAKDGLDLDGLLVLPPGKSREDGPFSLVTIVHGGPYARWADQLLLHHYEPAQWLAADGHAVFLPNPRGGQGHGHAFATNGTLGREEWQDLLTGIRRTR</sequence>
<dbReference type="SUPFAM" id="SSF53474">
    <property type="entry name" value="alpha/beta-Hydrolases"/>
    <property type="match status" value="1"/>
</dbReference>
<keyword evidence="4" id="KW-1185">Reference proteome</keyword>